<protein>
    <submittedName>
        <fullName evidence="8">Sigma-24</fullName>
    </submittedName>
</protein>
<keyword evidence="2" id="KW-0805">Transcription regulation</keyword>
<dbReference type="Gene3D" id="1.10.10.10">
    <property type="entry name" value="Winged helix-like DNA-binding domain superfamily/Winged helix DNA-binding domain"/>
    <property type="match status" value="1"/>
</dbReference>
<reference evidence="8 9" key="1">
    <citation type="submission" date="2015-09" db="EMBL/GenBank/DDBJ databases">
        <authorList>
            <consortium name="Pathogen Informatics"/>
        </authorList>
    </citation>
    <scope>NUCLEOTIDE SEQUENCE [LARGE SCALE GENOMIC DNA]</scope>
    <source>
        <strain evidence="8 9">2789STDY5608868</strain>
    </source>
</reference>
<dbReference type="Pfam" id="PF04542">
    <property type="entry name" value="Sigma70_r2"/>
    <property type="match status" value="1"/>
</dbReference>
<dbReference type="AlphaFoldDB" id="A0A173TP35"/>
<dbReference type="SUPFAM" id="SSF88946">
    <property type="entry name" value="Sigma2 domain of RNA polymerase sigma factors"/>
    <property type="match status" value="1"/>
</dbReference>
<dbReference type="InterPro" id="IPR039425">
    <property type="entry name" value="RNA_pol_sigma-70-like"/>
</dbReference>
<evidence type="ECO:0000256" key="4">
    <source>
        <dbReference type="ARBA" id="ARBA00023125"/>
    </source>
</evidence>
<dbReference type="InterPro" id="IPR013325">
    <property type="entry name" value="RNA_pol_sigma_r2"/>
</dbReference>
<name>A0A173TP35_ANAHA</name>
<evidence type="ECO:0000259" key="7">
    <source>
        <dbReference type="Pfam" id="PF08281"/>
    </source>
</evidence>
<dbReference type="InterPro" id="IPR013324">
    <property type="entry name" value="RNA_pol_sigma_r3/r4-like"/>
</dbReference>
<dbReference type="SUPFAM" id="SSF88659">
    <property type="entry name" value="Sigma3 and sigma4 domains of RNA polymerase sigma factors"/>
    <property type="match status" value="1"/>
</dbReference>
<dbReference type="InterPro" id="IPR007627">
    <property type="entry name" value="RNA_pol_sigma70_r2"/>
</dbReference>
<keyword evidence="4" id="KW-0238">DNA-binding</keyword>
<dbReference type="PANTHER" id="PTHR43133:SF8">
    <property type="entry name" value="RNA POLYMERASE SIGMA FACTOR HI_1459-RELATED"/>
    <property type="match status" value="1"/>
</dbReference>
<dbReference type="PANTHER" id="PTHR43133">
    <property type="entry name" value="RNA POLYMERASE ECF-TYPE SIGMA FACTO"/>
    <property type="match status" value="1"/>
</dbReference>
<dbReference type="InterPro" id="IPR014284">
    <property type="entry name" value="RNA_pol_sigma-70_dom"/>
</dbReference>
<evidence type="ECO:0000256" key="2">
    <source>
        <dbReference type="ARBA" id="ARBA00023015"/>
    </source>
</evidence>
<proteinExistence type="inferred from homology"/>
<evidence type="ECO:0000256" key="1">
    <source>
        <dbReference type="ARBA" id="ARBA00010641"/>
    </source>
</evidence>
<evidence type="ECO:0000313" key="9">
    <source>
        <dbReference type="Proteomes" id="UP000095598"/>
    </source>
</evidence>
<evidence type="ECO:0000256" key="5">
    <source>
        <dbReference type="ARBA" id="ARBA00023163"/>
    </source>
</evidence>
<keyword evidence="5" id="KW-0804">Transcription</keyword>
<accession>A0A173TP35</accession>
<dbReference type="InterPro" id="IPR036388">
    <property type="entry name" value="WH-like_DNA-bd_sf"/>
</dbReference>
<dbReference type="GO" id="GO:0016987">
    <property type="term" value="F:sigma factor activity"/>
    <property type="evidence" value="ECO:0007669"/>
    <property type="project" value="UniProtKB-KW"/>
</dbReference>
<evidence type="ECO:0000259" key="6">
    <source>
        <dbReference type="Pfam" id="PF04542"/>
    </source>
</evidence>
<dbReference type="Gene3D" id="1.10.1740.10">
    <property type="match status" value="1"/>
</dbReference>
<feature type="domain" description="RNA polymerase sigma-70 region 2" evidence="6">
    <location>
        <begin position="23"/>
        <end position="89"/>
    </location>
</feature>
<sequence>MLIEQKLIKRIKKKQDKEAANALISYYYKEVYAYVYRQTGNEELAKDLTQDIFIQILQKITIFDHKKASFRTWMYRIASNKICDHYRSKVHRLSLKQEQIDMTDENLELHSGNLGTAVRDLSELIIHKELIEDIMEIVSLYKQEWQEIFYMKCFEERTFQDISQTLNISENTVKSRFYKMIRQIKSEVDYQ</sequence>
<organism evidence="8 9">
    <name type="scientific">Anaerostipes hadrus</name>
    <dbReference type="NCBI Taxonomy" id="649756"/>
    <lineage>
        <taxon>Bacteria</taxon>
        <taxon>Bacillati</taxon>
        <taxon>Bacillota</taxon>
        <taxon>Clostridia</taxon>
        <taxon>Lachnospirales</taxon>
        <taxon>Lachnospiraceae</taxon>
        <taxon>Anaerostipes</taxon>
    </lineage>
</organism>
<comment type="similarity">
    <text evidence="1">Belongs to the sigma-70 factor family. ECF subfamily.</text>
</comment>
<feature type="domain" description="RNA polymerase sigma factor 70 region 4 type 2" evidence="7">
    <location>
        <begin position="146"/>
        <end position="178"/>
    </location>
</feature>
<dbReference type="RefSeq" id="WP_009203262.1">
    <property type="nucleotide sequence ID" value="NZ_CYXT01000018.1"/>
</dbReference>
<dbReference type="NCBIfam" id="TIGR02937">
    <property type="entry name" value="sigma70-ECF"/>
    <property type="match status" value="1"/>
</dbReference>
<dbReference type="GO" id="GO:0006352">
    <property type="term" value="P:DNA-templated transcription initiation"/>
    <property type="evidence" value="ECO:0007669"/>
    <property type="project" value="InterPro"/>
</dbReference>
<evidence type="ECO:0000313" key="8">
    <source>
        <dbReference type="EMBL" id="CUN04593.1"/>
    </source>
</evidence>
<evidence type="ECO:0000256" key="3">
    <source>
        <dbReference type="ARBA" id="ARBA00023082"/>
    </source>
</evidence>
<dbReference type="GO" id="GO:0003677">
    <property type="term" value="F:DNA binding"/>
    <property type="evidence" value="ECO:0007669"/>
    <property type="project" value="UniProtKB-KW"/>
</dbReference>
<dbReference type="EMBL" id="CYXT01000018">
    <property type="protein sequence ID" value="CUN04593.1"/>
    <property type="molecule type" value="Genomic_DNA"/>
</dbReference>
<dbReference type="Pfam" id="PF08281">
    <property type="entry name" value="Sigma70_r4_2"/>
    <property type="match status" value="1"/>
</dbReference>
<dbReference type="Proteomes" id="UP000095598">
    <property type="component" value="Unassembled WGS sequence"/>
</dbReference>
<gene>
    <name evidence="8" type="primary">rpoE_2</name>
    <name evidence="8" type="ORF">ERS852425_02252</name>
</gene>
<dbReference type="InterPro" id="IPR013249">
    <property type="entry name" value="RNA_pol_sigma70_r4_t2"/>
</dbReference>
<keyword evidence="3" id="KW-0731">Sigma factor</keyword>